<sequence length="152" mass="16852">MGVGVLFFSGFFLFLFDAENPSKTYSIISAQFYAASVILIFAHRNEAIRYITNAPFSLLICLLAFLSVFWSYSPTTAIVRSIALFGTFCFALSLVLVFTWEQLIKVIVYPLVFASIVAVFVGVFLPAIGVDDGSKVAEHYGLWQGTFGFKID</sequence>
<feature type="transmembrane region" description="Helical" evidence="1">
    <location>
        <begin position="28"/>
        <end position="43"/>
    </location>
</feature>
<dbReference type="EMBL" id="CP032094">
    <property type="protein sequence ID" value="AXY02858.1"/>
    <property type="molecule type" value="Genomic_DNA"/>
</dbReference>
<gene>
    <name evidence="2" type="ORF">D1115_17890</name>
</gene>
<keyword evidence="1" id="KW-1133">Transmembrane helix</keyword>
<evidence type="ECO:0000313" key="3">
    <source>
        <dbReference type="Proteomes" id="UP000262832"/>
    </source>
</evidence>
<dbReference type="RefSeq" id="WP_128812769.1">
    <property type="nucleotide sequence ID" value="NZ_CP032094.1"/>
</dbReference>
<organism evidence="2 3">
    <name type="scientific">Vibrio alfacsensis</name>
    <dbReference type="NCBI Taxonomy" id="1074311"/>
    <lineage>
        <taxon>Bacteria</taxon>
        <taxon>Pseudomonadati</taxon>
        <taxon>Pseudomonadota</taxon>
        <taxon>Gammaproteobacteria</taxon>
        <taxon>Vibrionales</taxon>
        <taxon>Vibrionaceae</taxon>
        <taxon>Vibrio</taxon>
    </lineage>
</organism>
<reference evidence="2 3" key="1">
    <citation type="submission" date="2018-08" db="EMBL/GenBank/DDBJ databases">
        <title>Genomic taxonomy of the Vibrionaceae family.</title>
        <authorList>
            <person name="Gomez-Gil B."/>
            <person name="Tanaka M."/>
            <person name="Sawabe T."/>
            <person name="Enciso-Ibarra K."/>
        </authorList>
    </citation>
    <scope>NUCLEOTIDE SEQUENCE [LARGE SCALE GENOMIC DNA]</scope>
    <source>
        <strain evidence="2 3">CAIM 1831</strain>
    </source>
</reference>
<keyword evidence="3" id="KW-1185">Reference proteome</keyword>
<feature type="transmembrane region" description="Helical" evidence="1">
    <location>
        <begin position="107"/>
        <end position="128"/>
    </location>
</feature>
<evidence type="ECO:0000313" key="2">
    <source>
        <dbReference type="EMBL" id="AXY02858.1"/>
    </source>
</evidence>
<feature type="transmembrane region" description="Helical" evidence="1">
    <location>
        <begin position="50"/>
        <end position="72"/>
    </location>
</feature>
<accession>A0ABM6YY73</accession>
<evidence type="ECO:0000256" key="1">
    <source>
        <dbReference type="SAM" id="Phobius"/>
    </source>
</evidence>
<name>A0ABM6YY73_9VIBR</name>
<dbReference type="Proteomes" id="UP000262832">
    <property type="component" value="Chromosome II"/>
</dbReference>
<feature type="transmembrane region" description="Helical" evidence="1">
    <location>
        <begin position="78"/>
        <end position="100"/>
    </location>
</feature>
<proteinExistence type="predicted"/>
<keyword evidence="1" id="KW-0812">Transmembrane</keyword>
<protein>
    <submittedName>
        <fullName evidence="2">Uncharacterized protein</fullName>
    </submittedName>
</protein>
<keyword evidence="1" id="KW-0472">Membrane</keyword>